<dbReference type="Proteomes" id="UP000692954">
    <property type="component" value="Unassembled WGS sequence"/>
</dbReference>
<proteinExistence type="predicted"/>
<dbReference type="AlphaFoldDB" id="A0A8S1RCY0"/>
<protein>
    <submittedName>
        <fullName evidence="1">Uncharacterized protein</fullName>
    </submittedName>
</protein>
<sequence length="369" mass="43633">MVHSNDQTFQLRFVDPYRKIRGKPFEYQHIMTPEGVCIVGQADQHFNLLIEHNDRNIIMGIQVIVDGYTLPGRKTFKGRCRIQGFPNSDGNINCFKFAKPKADPNSTNIFKRNLYRPPWDLVQNDVRNYPGGPGEIIVKIYETFQKQNKYYYNNNNNGSTEYKNIDSMFVEITKNDNKEAEEQCLGIALGNVIEVQPREFTIEKKYRDIIKYDCIVQSFRVIYMDSYSLVSKGFIQLNCHTHIRYLTEEYFLNNEPGMIQVLQTLIESGQKDKEEHEIYQVAKIIVERLDYYFQGELLNIFMSKENQEQYKLDSAQRIAYLEGEIIKFMNGWPEFFINLDEKRFGIKQKFNQHTYLNIIEIQLFDNELK</sequence>
<gene>
    <name evidence="1" type="ORF">PSON_ATCC_30995.1.T1650029</name>
</gene>
<evidence type="ECO:0000313" key="2">
    <source>
        <dbReference type="Proteomes" id="UP000692954"/>
    </source>
</evidence>
<reference evidence="1" key="1">
    <citation type="submission" date="2021-01" db="EMBL/GenBank/DDBJ databases">
        <authorList>
            <consortium name="Genoscope - CEA"/>
            <person name="William W."/>
        </authorList>
    </citation>
    <scope>NUCLEOTIDE SEQUENCE</scope>
</reference>
<dbReference type="OrthoDB" id="284861at2759"/>
<organism evidence="1 2">
    <name type="scientific">Paramecium sonneborni</name>
    <dbReference type="NCBI Taxonomy" id="65129"/>
    <lineage>
        <taxon>Eukaryota</taxon>
        <taxon>Sar</taxon>
        <taxon>Alveolata</taxon>
        <taxon>Ciliophora</taxon>
        <taxon>Intramacronucleata</taxon>
        <taxon>Oligohymenophorea</taxon>
        <taxon>Peniculida</taxon>
        <taxon>Parameciidae</taxon>
        <taxon>Paramecium</taxon>
    </lineage>
</organism>
<comment type="caution">
    <text evidence="1">The sequence shown here is derived from an EMBL/GenBank/DDBJ whole genome shotgun (WGS) entry which is preliminary data.</text>
</comment>
<evidence type="ECO:0000313" key="1">
    <source>
        <dbReference type="EMBL" id="CAD8126136.1"/>
    </source>
</evidence>
<accession>A0A8S1RCY0</accession>
<keyword evidence="2" id="KW-1185">Reference proteome</keyword>
<name>A0A8S1RCY0_9CILI</name>
<dbReference type="EMBL" id="CAJJDN010000165">
    <property type="protein sequence ID" value="CAD8126136.1"/>
    <property type="molecule type" value="Genomic_DNA"/>
</dbReference>